<dbReference type="InterPro" id="IPR027417">
    <property type="entry name" value="P-loop_NTPase"/>
</dbReference>
<dbReference type="InterPro" id="IPR015421">
    <property type="entry name" value="PyrdxlP-dep_Trfase_major"/>
</dbReference>
<dbReference type="Gene3D" id="3.40.50.300">
    <property type="entry name" value="P-loop containing nucleotide triphosphate hydrolases"/>
    <property type="match status" value="1"/>
</dbReference>
<dbReference type="Proteomes" id="UP001182556">
    <property type="component" value="Unassembled WGS sequence"/>
</dbReference>
<comment type="caution">
    <text evidence="5">The sequence shown here is derived from an EMBL/GenBank/DDBJ whole genome shotgun (WGS) entry which is preliminary data.</text>
</comment>
<proteinExistence type="predicted"/>
<dbReference type="FunFam" id="3.90.1150.10:FF:000080">
    <property type="entry name" value="Bifunctional dethiobiotin synthetase/adenosylmethionine-8-amino-7-oxononanoate aminotransferase"/>
    <property type="match status" value="1"/>
</dbReference>
<reference evidence="5" key="1">
    <citation type="submission" date="2023-02" db="EMBL/GenBank/DDBJ databases">
        <title>Identification and recombinant expression of a fungal hydrolase from Papiliotrema laurentii that hydrolyzes apple cutin and clears colloidal polyester polyurethane.</title>
        <authorList>
            <consortium name="DOE Joint Genome Institute"/>
            <person name="Roman V.A."/>
            <person name="Bojanowski C."/>
            <person name="Crable B.R."/>
            <person name="Wagner D.N."/>
            <person name="Hung C.S."/>
            <person name="Nadeau L.J."/>
            <person name="Schratz L."/>
            <person name="Haridas S."/>
            <person name="Pangilinan J."/>
            <person name="Lipzen A."/>
            <person name="Na H."/>
            <person name="Yan M."/>
            <person name="Ng V."/>
            <person name="Grigoriev I.V."/>
            <person name="Spatafora J.W."/>
            <person name="Barlow D."/>
            <person name="Biffinger J."/>
            <person name="Kelley-Loughnane N."/>
            <person name="Varaljay V.A."/>
            <person name="Crookes-Goodson W.J."/>
        </authorList>
    </citation>
    <scope>NUCLEOTIDE SEQUENCE</scope>
    <source>
        <strain evidence="5">5307AH</strain>
    </source>
</reference>
<dbReference type="Pfam" id="PF13500">
    <property type="entry name" value="AAA_26"/>
    <property type="match status" value="1"/>
</dbReference>
<dbReference type="PANTHER" id="PTHR42684:SF3">
    <property type="entry name" value="ADENOSYLMETHIONINE-8-AMINO-7-OXONONANOATE AMINOTRANSFERASE"/>
    <property type="match status" value="1"/>
</dbReference>
<dbReference type="InterPro" id="IPR015422">
    <property type="entry name" value="PyrdxlP-dep_Trfase_small"/>
</dbReference>
<dbReference type="Gene3D" id="3.90.1150.10">
    <property type="entry name" value="Aspartate Aminotransferase, domain 1"/>
    <property type="match status" value="1"/>
</dbReference>
<dbReference type="InterPro" id="IPR005814">
    <property type="entry name" value="Aminotrans_3"/>
</dbReference>
<evidence type="ECO:0000256" key="2">
    <source>
        <dbReference type="ARBA" id="ARBA00022576"/>
    </source>
</evidence>
<dbReference type="CDD" id="cd03109">
    <property type="entry name" value="DTBS"/>
    <property type="match status" value="1"/>
</dbReference>
<dbReference type="PROSITE" id="PS00600">
    <property type="entry name" value="AA_TRANSFER_CLASS_3"/>
    <property type="match status" value="1"/>
</dbReference>
<keyword evidence="2" id="KW-0032">Aminotransferase</keyword>
<dbReference type="GO" id="GO:0009102">
    <property type="term" value="P:biotin biosynthetic process"/>
    <property type="evidence" value="ECO:0007669"/>
    <property type="project" value="TreeGrafter"/>
</dbReference>
<dbReference type="AlphaFoldDB" id="A0AAD9FR30"/>
<name>A0AAD9FR30_PAPLA</name>
<evidence type="ECO:0000256" key="1">
    <source>
        <dbReference type="ARBA" id="ARBA00004173"/>
    </source>
</evidence>
<evidence type="ECO:0000256" key="3">
    <source>
        <dbReference type="ARBA" id="ARBA00022679"/>
    </source>
</evidence>
<keyword evidence="4" id="KW-0663">Pyridoxal phosphate</keyword>
<dbReference type="PANTHER" id="PTHR42684">
    <property type="entry name" value="ADENOSYLMETHIONINE-8-AMINO-7-OXONONANOATE AMINOTRANSFERASE"/>
    <property type="match status" value="1"/>
</dbReference>
<dbReference type="Pfam" id="PF00202">
    <property type="entry name" value="Aminotran_3"/>
    <property type="match status" value="2"/>
</dbReference>
<keyword evidence="3 5" id="KW-0808">Transferase</keyword>
<keyword evidence="6" id="KW-1185">Reference proteome</keyword>
<sequence>MPFLFPNLRVTQVFGANTDVGKTLLTTALLRASAARHAASQPGEKKVFYLKPVSTGPDNESDVSYVERNAGRHATVIETKNLYTYREPMSPHLAAILAPDLPFPKTNDSLVSSVSSYISSVRSSLPTSSTSASPPSSLYIETAGGVHSPALHPPHTQSTFLRQLRLPSVLVASPHLGGISTTLTSYESLLLRGYSISAVLCLQDGYYRNHEFLSEYFAERGIKFWDVLPPPKKEGTVEEDGKRLGEWYDAIEGKHAGGVGECAEWLDVEHAERIAKLDGMPERTLQSVWWPFTQHGLINKKEDVMVVDSAYNDCFDAYYAKPRSSQPASTAASDKSLLNSYFDGSASWFTQSHGHASEPLTLAAAEAAGRYGHVLFPSGTHEPALHLAEKLLATVGKGWAERVFYSDNGSTGIEVALKMALRAAGRRYGWKGEDGTEIGVIGLRGGYHGDTIGSMDASEASTYNTVVDWYKGRGHWFSPPMVQYVDGVPTVLSTPPDAWPTLPESIKTSAAGDNSWSVPFDSISSVYDLEARSSSPLAEYYRSHIRRTLEKLVKEDRKFGALVMEPTCLGAGGMVFVDPLFQKLLVEVVRDSADLFGPSPATSAQPSSGERLASASENRAGEWSGLPVVYDEVFSGLNRFGYLSAASVLGHSPDIAVYAKILTGGLLPLSATLASNSIFASFLSDQKVDALLHGHSYTANPIGCAVALKGIEMMEGKEWKEEKALWNGSDRWSFWSEDFIRQVSGQPGVKGSMAMGTVLAIELEGEGGYSSHAALSFLTDLRQTVIEAQQAGEDFAPFQIHSRPLGNVVYVMTSLLTKPAVMRAMERTIMGKLQ</sequence>
<evidence type="ECO:0000313" key="6">
    <source>
        <dbReference type="Proteomes" id="UP001182556"/>
    </source>
</evidence>
<dbReference type="SUPFAM" id="SSF53383">
    <property type="entry name" value="PLP-dependent transferases"/>
    <property type="match status" value="1"/>
</dbReference>
<evidence type="ECO:0000313" key="5">
    <source>
        <dbReference type="EMBL" id="KAK1924646.1"/>
    </source>
</evidence>
<dbReference type="Gene3D" id="3.40.640.10">
    <property type="entry name" value="Type I PLP-dependent aspartate aminotransferase-like (Major domain)"/>
    <property type="match status" value="1"/>
</dbReference>
<evidence type="ECO:0000256" key="4">
    <source>
        <dbReference type="ARBA" id="ARBA00022898"/>
    </source>
</evidence>
<gene>
    <name evidence="5" type="ORF">DB88DRAFT_486299</name>
</gene>
<dbReference type="SUPFAM" id="SSF52540">
    <property type="entry name" value="P-loop containing nucleoside triphosphate hydrolases"/>
    <property type="match status" value="1"/>
</dbReference>
<dbReference type="GO" id="GO:0004141">
    <property type="term" value="F:dethiobiotin synthase activity"/>
    <property type="evidence" value="ECO:0007669"/>
    <property type="project" value="TreeGrafter"/>
</dbReference>
<organism evidence="5 6">
    <name type="scientific">Papiliotrema laurentii</name>
    <name type="common">Cryptococcus laurentii</name>
    <dbReference type="NCBI Taxonomy" id="5418"/>
    <lineage>
        <taxon>Eukaryota</taxon>
        <taxon>Fungi</taxon>
        <taxon>Dikarya</taxon>
        <taxon>Basidiomycota</taxon>
        <taxon>Agaricomycotina</taxon>
        <taxon>Tremellomycetes</taxon>
        <taxon>Tremellales</taxon>
        <taxon>Rhynchogastremaceae</taxon>
        <taxon>Papiliotrema</taxon>
    </lineage>
</organism>
<dbReference type="InterPro" id="IPR015424">
    <property type="entry name" value="PyrdxlP-dep_Trfase"/>
</dbReference>
<dbReference type="InterPro" id="IPR049704">
    <property type="entry name" value="Aminotrans_3_PPA_site"/>
</dbReference>
<comment type="subcellular location">
    <subcellularLocation>
        <location evidence="1">Mitochondrion</location>
    </subcellularLocation>
</comment>
<protein>
    <submittedName>
        <fullName evidence="5">Pyridoxal phosphate-dependent transferase</fullName>
    </submittedName>
</protein>
<dbReference type="GO" id="GO:0030170">
    <property type="term" value="F:pyridoxal phosphate binding"/>
    <property type="evidence" value="ECO:0007669"/>
    <property type="project" value="InterPro"/>
</dbReference>
<dbReference type="EMBL" id="JAODAN010000004">
    <property type="protein sequence ID" value="KAK1924646.1"/>
    <property type="molecule type" value="Genomic_DNA"/>
</dbReference>
<accession>A0AAD9FR30</accession>
<dbReference type="GO" id="GO:0005739">
    <property type="term" value="C:mitochondrion"/>
    <property type="evidence" value="ECO:0007669"/>
    <property type="project" value="UniProtKB-SubCell"/>
</dbReference>
<dbReference type="GO" id="GO:0004015">
    <property type="term" value="F:adenosylmethionine-8-amino-7-oxononanoate transaminase activity"/>
    <property type="evidence" value="ECO:0007669"/>
    <property type="project" value="TreeGrafter"/>
</dbReference>